<keyword evidence="13" id="KW-1185">Reference proteome</keyword>
<evidence type="ECO:0000256" key="1">
    <source>
        <dbReference type="ARBA" id="ARBA00000677"/>
    </source>
</evidence>
<feature type="active site" evidence="7">
    <location>
        <position position="76"/>
    </location>
</feature>
<dbReference type="InterPro" id="IPR000223">
    <property type="entry name" value="Pept_S26A_signal_pept_1"/>
</dbReference>
<accession>A0A1W1IB72</accession>
<dbReference type="STRING" id="1325564.NSJP_3982"/>
<dbReference type="PRINTS" id="PR00727">
    <property type="entry name" value="LEADERPTASE"/>
</dbReference>
<dbReference type="AlphaFoldDB" id="A0A1W1IB72"/>
<reference evidence="12 13" key="1">
    <citation type="submission" date="2017-03" db="EMBL/GenBank/DDBJ databases">
        <authorList>
            <person name="Afonso C.L."/>
            <person name="Miller P.J."/>
            <person name="Scott M.A."/>
            <person name="Spackman E."/>
            <person name="Goraichik I."/>
            <person name="Dimitrov K.M."/>
            <person name="Suarez D.L."/>
            <person name="Swayne D.E."/>
        </authorList>
    </citation>
    <scope>NUCLEOTIDE SEQUENCE [LARGE SCALE GENOMIC DNA]</scope>
    <source>
        <strain evidence="12">Genome sequencing of Nitrospira japonica strain NJ11</strain>
    </source>
</reference>
<dbReference type="InterPro" id="IPR019757">
    <property type="entry name" value="Pept_S26A_signal_pept_1_Lys-AS"/>
</dbReference>
<dbReference type="GO" id="GO:0004252">
    <property type="term" value="F:serine-type endopeptidase activity"/>
    <property type="evidence" value="ECO:0007669"/>
    <property type="project" value="InterPro"/>
</dbReference>
<dbReference type="GO" id="GO:0016020">
    <property type="term" value="C:membrane"/>
    <property type="evidence" value="ECO:0007669"/>
    <property type="project" value="UniProtKB-SubCell"/>
</dbReference>
<evidence type="ECO:0000256" key="6">
    <source>
        <dbReference type="ARBA" id="ARBA00022801"/>
    </source>
</evidence>
<dbReference type="PANTHER" id="PTHR43390">
    <property type="entry name" value="SIGNAL PEPTIDASE I"/>
    <property type="match status" value="1"/>
</dbReference>
<organism evidence="12 13">
    <name type="scientific">Nitrospira japonica</name>
    <dbReference type="NCBI Taxonomy" id="1325564"/>
    <lineage>
        <taxon>Bacteria</taxon>
        <taxon>Pseudomonadati</taxon>
        <taxon>Nitrospirota</taxon>
        <taxon>Nitrospiria</taxon>
        <taxon>Nitrospirales</taxon>
        <taxon>Nitrospiraceae</taxon>
        <taxon>Nitrospira</taxon>
    </lineage>
</organism>
<evidence type="ECO:0000256" key="2">
    <source>
        <dbReference type="ARBA" id="ARBA00009370"/>
    </source>
</evidence>
<keyword evidence="6 8" id="KW-0378">Hydrolase</keyword>
<proteinExistence type="inferred from homology"/>
<evidence type="ECO:0000256" key="10">
    <source>
        <dbReference type="SAM" id="MobiDB-lite"/>
    </source>
</evidence>
<feature type="domain" description="Peptidase S26" evidence="11">
    <location>
        <begin position="46"/>
        <end position="236"/>
    </location>
</feature>
<name>A0A1W1IB72_9BACT</name>
<evidence type="ECO:0000256" key="3">
    <source>
        <dbReference type="ARBA" id="ARBA00013208"/>
    </source>
</evidence>
<evidence type="ECO:0000313" key="13">
    <source>
        <dbReference type="Proteomes" id="UP000192042"/>
    </source>
</evidence>
<keyword evidence="5 8" id="KW-0645">Protease</keyword>
<dbReference type="NCBIfam" id="TIGR02227">
    <property type="entry name" value="sigpep_I_bact"/>
    <property type="match status" value="1"/>
</dbReference>
<evidence type="ECO:0000256" key="9">
    <source>
        <dbReference type="RuleBase" id="RU362042"/>
    </source>
</evidence>
<dbReference type="EC" id="3.4.21.89" evidence="3 8"/>
<dbReference type="Gene3D" id="2.10.109.10">
    <property type="entry name" value="Umud Fragment, subunit A"/>
    <property type="match status" value="1"/>
</dbReference>
<dbReference type="InterPro" id="IPR036286">
    <property type="entry name" value="LexA/Signal_pep-like_sf"/>
</dbReference>
<dbReference type="InterPro" id="IPR019758">
    <property type="entry name" value="Pept_S26A_signal_pept_1_CS"/>
</dbReference>
<dbReference type="SUPFAM" id="SSF51306">
    <property type="entry name" value="LexA/Signal peptidase"/>
    <property type="match status" value="1"/>
</dbReference>
<comment type="catalytic activity">
    <reaction evidence="1 8">
        <text>Cleavage of hydrophobic, N-terminal signal or leader sequences from secreted and periplasmic proteins.</text>
        <dbReference type="EC" id="3.4.21.89"/>
    </reaction>
</comment>
<dbReference type="Pfam" id="PF10502">
    <property type="entry name" value="Peptidase_S26"/>
    <property type="match status" value="1"/>
</dbReference>
<dbReference type="InterPro" id="IPR019756">
    <property type="entry name" value="Pept_S26A_signal_pept_1_Ser-AS"/>
</dbReference>
<dbReference type="EMBL" id="LT828648">
    <property type="protein sequence ID" value="SLM50149.1"/>
    <property type="molecule type" value="Genomic_DNA"/>
</dbReference>
<comment type="similarity">
    <text evidence="2 9">Belongs to the peptidase S26 family.</text>
</comment>
<dbReference type="GO" id="GO:0009003">
    <property type="term" value="F:signal peptidase activity"/>
    <property type="evidence" value="ECO:0007669"/>
    <property type="project" value="UniProtKB-EC"/>
</dbReference>
<feature type="region of interest" description="Disordered" evidence="10">
    <location>
        <begin position="1"/>
        <end position="25"/>
    </location>
</feature>
<protein>
    <recommendedName>
        <fullName evidence="4 8">Signal peptidase I</fullName>
        <ecNumber evidence="3 8">3.4.21.89</ecNumber>
    </recommendedName>
</protein>
<comment type="subcellular location">
    <subcellularLocation>
        <location evidence="9">Membrane</location>
        <topology evidence="9">Single-pass type II membrane protein</topology>
    </subcellularLocation>
</comment>
<dbReference type="PROSITE" id="PS00501">
    <property type="entry name" value="SPASE_I_1"/>
    <property type="match status" value="1"/>
</dbReference>
<evidence type="ECO:0000256" key="7">
    <source>
        <dbReference type="PIRSR" id="PIRSR600223-1"/>
    </source>
</evidence>
<dbReference type="PROSITE" id="PS00760">
    <property type="entry name" value="SPASE_I_2"/>
    <property type="match status" value="1"/>
</dbReference>
<dbReference type="Proteomes" id="UP000192042">
    <property type="component" value="Chromosome I"/>
</dbReference>
<keyword evidence="8" id="KW-0812">Transmembrane</keyword>
<dbReference type="KEGG" id="nja:NSJP_3982"/>
<evidence type="ECO:0000259" key="11">
    <source>
        <dbReference type="Pfam" id="PF10502"/>
    </source>
</evidence>
<evidence type="ECO:0000256" key="8">
    <source>
        <dbReference type="RuleBase" id="RU003993"/>
    </source>
</evidence>
<dbReference type="PROSITE" id="PS00761">
    <property type="entry name" value="SPASE_I_3"/>
    <property type="match status" value="1"/>
</dbReference>
<gene>
    <name evidence="12" type="primary">lepB</name>
    <name evidence="12" type="ORF">NSJP_3982</name>
</gene>
<dbReference type="CDD" id="cd06530">
    <property type="entry name" value="S26_SPase_I"/>
    <property type="match status" value="1"/>
</dbReference>
<feature type="active site" evidence="7">
    <location>
        <position position="145"/>
    </location>
</feature>
<sequence length="258" mass="29066">MSVEPNSSGPEDLVSPVRETTQDVPGPTSLAEAAAMAQPARKSVFREYAEAIVVAMLLAFAIRVFVVQAFKIPSGSMIPTLLIGDHILVSKLSYGIQWPSQCKFQWGFPPVNCYASHAIVEFGKPQRGDIVVFRFPEDEEKDFIKRIVGTPGDQIQVKNKVVLVNGVPLDDKTFTQRIDPGIIDGTINPRDNFGPVTVPEGSYFVMGDNRDQSLDSRFWGYVREEKIRGKAFRIYWSWSGHGQWTEWVRWERFAKAIQ</sequence>
<evidence type="ECO:0000256" key="5">
    <source>
        <dbReference type="ARBA" id="ARBA00022670"/>
    </source>
</evidence>
<keyword evidence="8" id="KW-1133">Transmembrane helix</keyword>
<feature type="transmembrane region" description="Helical" evidence="8">
    <location>
        <begin position="51"/>
        <end position="70"/>
    </location>
</feature>
<dbReference type="OrthoDB" id="9802919at2"/>
<evidence type="ECO:0000313" key="12">
    <source>
        <dbReference type="EMBL" id="SLM50149.1"/>
    </source>
</evidence>
<dbReference type="InterPro" id="IPR019533">
    <property type="entry name" value="Peptidase_S26"/>
</dbReference>
<dbReference type="PANTHER" id="PTHR43390:SF1">
    <property type="entry name" value="CHLOROPLAST PROCESSING PEPTIDASE"/>
    <property type="match status" value="1"/>
</dbReference>
<keyword evidence="8" id="KW-0472">Membrane</keyword>
<evidence type="ECO:0000256" key="4">
    <source>
        <dbReference type="ARBA" id="ARBA00019232"/>
    </source>
</evidence>
<dbReference type="GO" id="GO:0006465">
    <property type="term" value="P:signal peptide processing"/>
    <property type="evidence" value="ECO:0007669"/>
    <property type="project" value="InterPro"/>
</dbReference>